<keyword evidence="2" id="KW-1185">Reference proteome</keyword>
<dbReference type="EMBL" id="BGPR01015544">
    <property type="protein sequence ID" value="GBN69693.1"/>
    <property type="molecule type" value="Genomic_DNA"/>
</dbReference>
<protein>
    <submittedName>
        <fullName evidence="1">Uncharacterized protein</fullName>
    </submittedName>
</protein>
<evidence type="ECO:0000313" key="1">
    <source>
        <dbReference type="EMBL" id="GBN69693.1"/>
    </source>
</evidence>
<sequence length="78" mass="8878">VGSINVAKRTDNTLRKEYMDEELGKLRNGDMSFEESIFNFKIEETEEVNNSDNNIPFARKAAASSDCINNIVYNQLTN</sequence>
<evidence type="ECO:0000313" key="2">
    <source>
        <dbReference type="Proteomes" id="UP000499080"/>
    </source>
</evidence>
<feature type="non-terminal residue" evidence="1">
    <location>
        <position position="1"/>
    </location>
</feature>
<proteinExistence type="predicted"/>
<organism evidence="1 2">
    <name type="scientific">Araneus ventricosus</name>
    <name type="common">Orbweaver spider</name>
    <name type="synonym">Epeira ventricosa</name>
    <dbReference type="NCBI Taxonomy" id="182803"/>
    <lineage>
        <taxon>Eukaryota</taxon>
        <taxon>Metazoa</taxon>
        <taxon>Ecdysozoa</taxon>
        <taxon>Arthropoda</taxon>
        <taxon>Chelicerata</taxon>
        <taxon>Arachnida</taxon>
        <taxon>Araneae</taxon>
        <taxon>Araneomorphae</taxon>
        <taxon>Entelegynae</taxon>
        <taxon>Araneoidea</taxon>
        <taxon>Araneidae</taxon>
        <taxon>Araneus</taxon>
    </lineage>
</organism>
<dbReference type="Proteomes" id="UP000499080">
    <property type="component" value="Unassembled WGS sequence"/>
</dbReference>
<accession>A0A4Y2R256</accession>
<reference evidence="1 2" key="1">
    <citation type="journal article" date="2019" name="Sci. Rep.">
        <title>Orb-weaving spider Araneus ventricosus genome elucidates the spidroin gene catalogue.</title>
        <authorList>
            <person name="Kono N."/>
            <person name="Nakamura H."/>
            <person name="Ohtoshi R."/>
            <person name="Moran D.A.P."/>
            <person name="Shinohara A."/>
            <person name="Yoshida Y."/>
            <person name="Fujiwara M."/>
            <person name="Mori M."/>
            <person name="Tomita M."/>
            <person name="Arakawa K."/>
        </authorList>
    </citation>
    <scope>NUCLEOTIDE SEQUENCE [LARGE SCALE GENOMIC DNA]</scope>
</reference>
<gene>
    <name evidence="1" type="ORF">AVEN_107834_1</name>
</gene>
<dbReference type="AlphaFoldDB" id="A0A4Y2R256"/>
<comment type="caution">
    <text evidence="1">The sequence shown here is derived from an EMBL/GenBank/DDBJ whole genome shotgun (WGS) entry which is preliminary data.</text>
</comment>
<name>A0A4Y2R256_ARAVE</name>